<accession>A0ABS6U3K1</accession>
<dbReference type="EMBL" id="JADQDF010000001">
    <property type="protein sequence ID" value="MBW0126816.1"/>
    <property type="molecule type" value="Genomic_DNA"/>
</dbReference>
<comment type="caution">
    <text evidence="1">The sequence shown here is derived from an EMBL/GenBank/DDBJ whole genome shotgun (WGS) entry which is preliminary data.</text>
</comment>
<protein>
    <submittedName>
        <fullName evidence="1">Uncharacterized protein</fullName>
    </submittedName>
</protein>
<gene>
    <name evidence="1" type="ORF">I4I82_03865</name>
</gene>
<dbReference type="Proteomes" id="UP000694300">
    <property type="component" value="Unassembled WGS sequence"/>
</dbReference>
<evidence type="ECO:0000313" key="1">
    <source>
        <dbReference type="EMBL" id="MBW0126816.1"/>
    </source>
</evidence>
<reference evidence="1 2" key="1">
    <citation type="submission" date="2020-11" db="EMBL/GenBank/DDBJ databases">
        <title>Pseudonocardia abyssalis sp. nov. and Pseudonocardia oceani sp. nov., description and phylogenomic analysis of two novel actinomycetes isolated from the deep Southern Ocean.</title>
        <authorList>
            <person name="Parra J."/>
        </authorList>
    </citation>
    <scope>NUCLEOTIDE SEQUENCE [LARGE SCALE GENOMIC DNA]</scope>
    <source>
        <strain evidence="2">KRD185</strain>
    </source>
</reference>
<proteinExistence type="predicted"/>
<dbReference type="RefSeq" id="WP_218593984.1">
    <property type="nucleotide sequence ID" value="NZ_JADQDE010000389.1"/>
</dbReference>
<organism evidence="1 2">
    <name type="scientific">Pseudonocardia oceani</name>
    <dbReference type="NCBI Taxonomy" id="2792013"/>
    <lineage>
        <taxon>Bacteria</taxon>
        <taxon>Bacillati</taxon>
        <taxon>Actinomycetota</taxon>
        <taxon>Actinomycetes</taxon>
        <taxon>Pseudonocardiales</taxon>
        <taxon>Pseudonocardiaceae</taxon>
        <taxon>Pseudonocardia</taxon>
    </lineage>
</organism>
<sequence>MAELEAETERLLAGDDGIGLEPAPAEPLRYEALTVVNDALRADRGWTEIDLDAALSPELRAEFGLWQSRQRLQWGVDDVAAVALAGLVGMGATWFDSTIDRAVRSRLKGLKESEPFATWEKESKRLAIDHFAPGSTAHTHRLGSGHDLLRFWTGLQQVRTGEFLGLSWIDGERRFIRADRYNPLTAPYRQVASIGEALTVTSRRVV</sequence>
<name>A0ABS6U3K1_9PSEU</name>
<evidence type="ECO:0000313" key="2">
    <source>
        <dbReference type="Proteomes" id="UP000694300"/>
    </source>
</evidence>
<keyword evidence="2" id="KW-1185">Reference proteome</keyword>